<dbReference type="Pfam" id="PF13193">
    <property type="entry name" value="AMP-binding_C"/>
    <property type="match status" value="1"/>
</dbReference>
<dbReference type="Pfam" id="PF00296">
    <property type="entry name" value="Bac_luciferase"/>
    <property type="match status" value="1"/>
</dbReference>
<evidence type="ECO:0000313" key="12">
    <source>
        <dbReference type="EMBL" id="QPS47800.1"/>
    </source>
</evidence>
<dbReference type="GO" id="GO:0009366">
    <property type="term" value="C:enterobactin synthetase complex"/>
    <property type="evidence" value="ECO:0007669"/>
    <property type="project" value="TreeGrafter"/>
</dbReference>
<dbReference type="InterPro" id="IPR006162">
    <property type="entry name" value="Ppantetheine_attach_site"/>
</dbReference>
<dbReference type="PANTHER" id="PTHR45527">
    <property type="entry name" value="NONRIBOSOMAL PEPTIDE SYNTHETASE"/>
    <property type="match status" value="1"/>
</dbReference>
<dbReference type="InterPro" id="IPR000873">
    <property type="entry name" value="AMP-dep_synth/lig_dom"/>
</dbReference>
<dbReference type="InterPro" id="IPR045851">
    <property type="entry name" value="AMP-bd_C_sf"/>
</dbReference>
<feature type="domain" description="TauD/TfdA-like" evidence="10">
    <location>
        <begin position="1920"/>
        <end position="2212"/>
    </location>
</feature>
<feature type="domain" description="Luciferase-like" evidence="6">
    <location>
        <begin position="715"/>
        <end position="1018"/>
    </location>
</feature>
<keyword evidence="2" id="KW-0596">Phosphopantetheine</keyword>
<evidence type="ECO:0000256" key="5">
    <source>
        <dbReference type="ARBA" id="ARBA00023002"/>
    </source>
</evidence>
<evidence type="ECO:0000259" key="6">
    <source>
        <dbReference type="Pfam" id="PF00296"/>
    </source>
</evidence>
<dbReference type="Gene3D" id="1.10.1200.10">
    <property type="entry name" value="ACP-like"/>
    <property type="match status" value="1"/>
</dbReference>
<dbReference type="InterPro" id="IPR009081">
    <property type="entry name" value="PP-bd_ACP"/>
</dbReference>
<dbReference type="Gene3D" id="3.30.300.30">
    <property type="match status" value="1"/>
</dbReference>
<dbReference type="Gene3D" id="3.40.50.12780">
    <property type="entry name" value="N-terminal domain of ligase-like"/>
    <property type="match status" value="1"/>
</dbReference>
<evidence type="ECO:0000256" key="3">
    <source>
        <dbReference type="ARBA" id="ARBA00022553"/>
    </source>
</evidence>
<comment type="cofactor">
    <cofactor evidence="1">
        <name>pantetheine 4'-phosphate</name>
        <dbReference type="ChEBI" id="CHEBI:47942"/>
    </cofactor>
</comment>
<evidence type="ECO:0000259" key="8">
    <source>
        <dbReference type="Pfam" id="PF00550"/>
    </source>
</evidence>
<dbReference type="EMBL" id="CP065687">
    <property type="protein sequence ID" value="QPS47800.1"/>
    <property type="molecule type" value="Genomic_DNA"/>
</dbReference>
<feature type="domain" description="AMP-dependent synthetase/ligase" evidence="7">
    <location>
        <begin position="1059"/>
        <end position="1179"/>
    </location>
</feature>
<dbReference type="InterPro" id="IPR011251">
    <property type="entry name" value="Luciferase-like_dom"/>
</dbReference>
<dbReference type="InterPro" id="IPR036661">
    <property type="entry name" value="Luciferase-like_sf"/>
</dbReference>
<dbReference type="Gene3D" id="3.30.559.10">
    <property type="entry name" value="Chloramphenicol acetyltransferase-like domain"/>
    <property type="match status" value="2"/>
</dbReference>
<protein>
    <submittedName>
        <fullName evidence="12">LLM class flavin-dependent oxidoreductase</fullName>
    </submittedName>
</protein>
<name>A0A7U4PB46_9BURK</name>
<reference evidence="12 13" key="1">
    <citation type="submission" date="2020-12" db="EMBL/GenBank/DDBJ databases">
        <title>FDA dAtabase for Regulatory Grade micrObial Sequences (FDA-ARGOS): Supporting development and validation of Infectious Disease Dx tests.</title>
        <authorList>
            <person name="Nelson B."/>
            <person name="Plummer A."/>
            <person name="Tallon L."/>
            <person name="Sadzewicz L."/>
            <person name="Zhao X."/>
            <person name="Boylan J."/>
            <person name="Ott S."/>
            <person name="Bowen H."/>
            <person name="Vavikolanu K."/>
            <person name="Mehta A."/>
            <person name="Aluvathingal J."/>
            <person name="Nadendla S."/>
            <person name="Myers T."/>
            <person name="Yan Y."/>
            <person name="Sichtig H."/>
        </authorList>
    </citation>
    <scope>NUCLEOTIDE SEQUENCE [LARGE SCALE GENOMIC DNA]</scope>
    <source>
        <strain evidence="12 13">FDAARGOS_899</strain>
    </source>
</reference>
<keyword evidence="3" id="KW-0597">Phosphoprotein</keyword>
<proteinExistence type="predicted"/>
<dbReference type="InterPro" id="IPR003819">
    <property type="entry name" value="TauD/TfdA-like"/>
</dbReference>
<dbReference type="InterPro" id="IPR024011">
    <property type="entry name" value="Biosynth_lucif-like_mOase_dom"/>
</dbReference>
<dbReference type="InterPro" id="IPR001242">
    <property type="entry name" value="Condensation_dom"/>
</dbReference>
<accession>A0A7U4PB46</accession>
<dbReference type="GO" id="GO:0031177">
    <property type="term" value="F:phosphopantetheine binding"/>
    <property type="evidence" value="ECO:0007669"/>
    <property type="project" value="TreeGrafter"/>
</dbReference>
<dbReference type="PANTHER" id="PTHR45527:SF1">
    <property type="entry name" value="FATTY ACID SYNTHASE"/>
    <property type="match status" value="1"/>
</dbReference>
<dbReference type="InterPro" id="IPR036736">
    <property type="entry name" value="ACP-like_sf"/>
</dbReference>
<keyword evidence="4" id="KW-0479">Metal-binding</keyword>
<evidence type="ECO:0000259" key="11">
    <source>
        <dbReference type="Pfam" id="PF13193"/>
    </source>
</evidence>
<accession>A0A7T2X252</accession>
<evidence type="ECO:0000256" key="4">
    <source>
        <dbReference type="ARBA" id="ARBA00022723"/>
    </source>
</evidence>
<feature type="domain" description="Condensation" evidence="9">
    <location>
        <begin position="17"/>
        <end position="446"/>
    </location>
</feature>
<dbReference type="Gene3D" id="3.30.559.30">
    <property type="entry name" value="Nonribosomal peptide synthetase, condensation domain"/>
    <property type="match status" value="2"/>
</dbReference>
<evidence type="ECO:0000256" key="2">
    <source>
        <dbReference type="ARBA" id="ARBA00022450"/>
    </source>
</evidence>
<dbReference type="GO" id="GO:0005829">
    <property type="term" value="C:cytosol"/>
    <property type="evidence" value="ECO:0007669"/>
    <property type="project" value="TreeGrafter"/>
</dbReference>
<organism evidence="12 13">
    <name type="scientific">Burkholderia humptydooensis</name>
    <dbReference type="NCBI Taxonomy" id="430531"/>
    <lineage>
        <taxon>Bacteria</taxon>
        <taxon>Pseudomonadati</taxon>
        <taxon>Pseudomonadota</taxon>
        <taxon>Betaproteobacteria</taxon>
        <taxon>Burkholderiales</taxon>
        <taxon>Burkholderiaceae</taxon>
        <taxon>Burkholderia</taxon>
        <taxon>pseudomallei group</taxon>
    </lineage>
</organism>
<sequence length="2220" mass="242317">MTTPSLLAHAPGPTCSRTLPMTLGQRRLWTLEQRHPGSAAYHHLSALRLAGPLDEAALRVCLQQAVDAHDSLRMRFPRVNGEPVCRIDARCALPLRRYDLSGIDADACDAALRQLAHEEVRRAFDLEAGPLLRASLLSIAPGQAVLLLCFHHMITDGWSLGILVNDIATRYRAYISNDAPPRDTAPRPARETIDDYVSQTLGAIGTPAHLASLNYWQQQLAGLRWTRIPVDAAPAAHAPVSRRGRTLRRRFDDVPTALDAPARKLCVTRYQLLLTAFLLYLSRRCGSNDVAIATLLANRNTRARQHLVGYLANTVVVRHRFAPEQRAAELVSGVAATVRDLLRHGEVSLYSIAEHIPQAVSREPSILFAFQNNPLPPMQLGDVALTALDLETGCAKFDLSVYVAESEGSLDLWIEYDTGLYRDASIASLIEGFRATIDALCAALADPGTSVERRLSGVVAPSALLGADPVANPDASLLRALLDCAARTPDAVALEADGQILTFARMRDGVASIAAALDRLGAAPGERVAILGERTPATLCTIWACLALGLTYLPLARDLPNAKLRLILDDAAPDWLLADAPVHDLPGAWRVVSPWLAGPPAHAALARAASLPPMLPAYLLYTSGSTGRPKGVLVSRANLDAFCAAMDQTVPRTRSDVWLAVSSLSFDISAVELLWAMSRGFRVRVDTLAALCASRAPSTREDAGPIPSLSAFYFGSTDLYAPDEHLRILEHTAQWADRHGFHALWTPERHFSSFGGFFSNPALTCTHLAALTERIAIRAGSVIGPLHHTVRLAEDWAAVARLSGGRAGLSLAPGWNPADFVLAGRPVAERADTVAQQVRDLRRLWNGEPIAFRDPDGRYFNARMPRVSRADVPLALTVSNRPEQFELAAEQGLDVLTHLLEQDVTQLSRNIERYRQTWQTCHGEASPPGRVVLMLHTYLDAADDTASAVAQPFLARYLASARNALRSLANGHETPEPHTESGLLDSAARRLIVERSLICGAGTARRRLRQLQRLGVDEIACLIDFGPDRAAILASLERLATVRDTACQPRAEPVAPPPATHLQCTPSAARLLVARADGLPAQLDRLACWAIGGEALDDALARQLRQSTDATLLNLYGPTEATIWATCAAIPARRVGPLSIGRPLAGTRVHLLDDALRPVPPGVEGQIHLGGAGVSQGYWRQPALSAAAFIPDPFGGPGARLYATGDYGRITASGTLEFTGRRDSQIKLHGHRVELTGLRDTLLRHSAVADAYVHPSADAATHSGPRIVAFVVPREPAGDALAADLRDHLGHYWELGSQPHDIVLVPSIPLTASQKTDTRRLDAMHRAHLEQASSVAPTCVDDPRSAAARAELIDIWRTALPGFEAGADFHRAGGNSLIAVRLLAQANARFGVDLTLQDFYRSPTLAGHLRAILASGARAPAGALTRIARRGDYPTSFAQRAMLILDAMGHARHDAYHDHVVLELDGALSVDALRRAYATLLQRHRIFTTAYRFEAGDYLQVWRDDVPPDFRIVDAPASRHEALLSAFVEEPFDLAGGRVVRALLLPIGGSASRLCVAIHHVVSDGATLRMMLEELLHHYQRAVDGQPVNAAEADWQYVDFAHWQRQHVDARRAELEAFWSSQLARGRCATRIGPARAPVDAGPMPAAGHLHIEIDAAATRIIDEQVVTHRIGELTVLTAPLVLVLEQPSADAPVAIATDARNRERPEFERIPGMMVNQLLLAMRMPDAGDLDTVLQACQRQIADAFSHQAYPYERLVALSRKSPAGPDGTALFDVKFVLNDARTPVAAPGFHIVERTLPPRVAKFGMLINIARDGDRFTGSIVFDSRRYSADAVRQLWDDYRFMLEHLPRMRDVRDARHALAARRSRGDAPRGPTPEAARAPDMPSLLMQLRNARRQPLAPARAMLRVLAEDAGCPVPRIEPERPGTPLATVIAEARSAIVEHVQRDGAVLLKGFAGVTAAELTRVATDLCGELVPYIERSTPRIRLGDSLYTATEYPAHQRIDLHNENAYAHRWPGTLFFWCAQPASSGGETLLADSRRILARLPDALRDTFLRKGVLYRRELGPPLGMAWQYVFQCDQRNEADALGRAAGYQITWRSDERVSLARVADAVATHPVTGAACWFNHALFFHESSLPDGIRDGLRTLYGEDYLPHQSFYGDGSPIDQPALDALRSAHRHCERTLRLEQDDVLIIDNLLMAHGRCAYEGPRDIRLIMGKTIE</sequence>
<dbReference type="Gene3D" id="3.20.20.30">
    <property type="entry name" value="Luciferase-like domain"/>
    <property type="match status" value="1"/>
</dbReference>
<dbReference type="GO" id="GO:0043041">
    <property type="term" value="P:amino acid activation for nonribosomal peptide biosynthetic process"/>
    <property type="evidence" value="ECO:0007669"/>
    <property type="project" value="TreeGrafter"/>
</dbReference>
<dbReference type="InterPro" id="IPR023213">
    <property type="entry name" value="CAT-like_dom_sf"/>
</dbReference>
<dbReference type="GO" id="GO:0016706">
    <property type="term" value="F:2-oxoglutarate-dependent dioxygenase activity"/>
    <property type="evidence" value="ECO:0007669"/>
    <property type="project" value="UniProtKB-ARBA"/>
</dbReference>
<dbReference type="Pfam" id="PF02668">
    <property type="entry name" value="TauD"/>
    <property type="match status" value="1"/>
</dbReference>
<dbReference type="PROSITE" id="PS00455">
    <property type="entry name" value="AMP_BINDING"/>
    <property type="match status" value="1"/>
</dbReference>
<dbReference type="Gene3D" id="3.60.130.10">
    <property type="entry name" value="Clavaminate synthase-like"/>
    <property type="match status" value="1"/>
</dbReference>
<dbReference type="Pfam" id="PF00501">
    <property type="entry name" value="AMP-binding"/>
    <property type="match status" value="2"/>
</dbReference>
<keyword evidence="5" id="KW-0560">Oxidoreductase</keyword>
<dbReference type="KEGG" id="bhg:I6G56_25825"/>
<evidence type="ECO:0000259" key="9">
    <source>
        <dbReference type="Pfam" id="PF00668"/>
    </source>
</evidence>
<dbReference type="Gene3D" id="3.40.50.980">
    <property type="match status" value="2"/>
</dbReference>
<gene>
    <name evidence="12" type="ORF">I6G56_25825</name>
</gene>
<evidence type="ECO:0000256" key="1">
    <source>
        <dbReference type="ARBA" id="ARBA00001957"/>
    </source>
</evidence>
<dbReference type="InterPro" id="IPR020845">
    <property type="entry name" value="AMP-binding_CS"/>
</dbReference>
<dbReference type="InterPro" id="IPR042099">
    <property type="entry name" value="ANL_N_sf"/>
</dbReference>
<dbReference type="GO" id="GO:0009239">
    <property type="term" value="P:enterobactin biosynthetic process"/>
    <property type="evidence" value="ECO:0007669"/>
    <property type="project" value="TreeGrafter"/>
</dbReference>
<dbReference type="NCBIfam" id="TIGR04020">
    <property type="entry name" value="seco_metab_LLM"/>
    <property type="match status" value="1"/>
</dbReference>
<dbReference type="SUPFAM" id="SSF56801">
    <property type="entry name" value="Acetyl-CoA synthetase-like"/>
    <property type="match status" value="2"/>
</dbReference>
<dbReference type="Pfam" id="PF00550">
    <property type="entry name" value="PP-binding"/>
    <property type="match status" value="1"/>
</dbReference>
<feature type="domain" description="AMP-binding enzyme C-terminal" evidence="11">
    <location>
        <begin position="1242"/>
        <end position="1315"/>
    </location>
</feature>
<dbReference type="SUPFAM" id="SSF52777">
    <property type="entry name" value="CoA-dependent acyltransferases"/>
    <property type="match status" value="4"/>
</dbReference>
<dbReference type="GO" id="GO:0047527">
    <property type="term" value="F:2,3-dihydroxybenzoate-serine ligase activity"/>
    <property type="evidence" value="ECO:0007669"/>
    <property type="project" value="TreeGrafter"/>
</dbReference>
<feature type="domain" description="Condensation" evidence="9">
    <location>
        <begin position="1430"/>
        <end position="1848"/>
    </location>
</feature>
<evidence type="ECO:0000259" key="7">
    <source>
        <dbReference type="Pfam" id="PF00501"/>
    </source>
</evidence>
<evidence type="ECO:0000313" key="13">
    <source>
        <dbReference type="Proteomes" id="UP000594943"/>
    </source>
</evidence>
<dbReference type="GO" id="GO:0046872">
    <property type="term" value="F:metal ion binding"/>
    <property type="evidence" value="ECO:0007669"/>
    <property type="project" value="UniProtKB-KW"/>
</dbReference>
<evidence type="ECO:0000259" key="10">
    <source>
        <dbReference type="Pfam" id="PF02668"/>
    </source>
</evidence>
<feature type="domain" description="AMP-dependent synthetase/ligase" evidence="7">
    <location>
        <begin position="484"/>
        <end position="684"/>
    </location>
</feature>
<dbReference type="SUPFAM" id="SSF47336">
    <property type="entry name" value="ACP-like"/>
    <property type="match status" value="1"/>
</dbReference>
<feature type="domain" description="Carrier" evidence="8">
    <location>
        <begin position="1352"/>
        <end position="1407"/>
    </location>
</feature>
<dbReference type="SUPFAM" id="SSF51197">
    <property type="entry name" value="Clavaminate synthase-like"/>
    <property type="match status" value="1"/>
</dbReference>
<dbReference type="InterPro" id="IPR042098">
    <property type="entry name" value="TauD-like_sf"/>
</dbReference>
<dbReference type="PROSITE" id="PS00012">
    <property type="entry name" value="PHOSPHOPANTETHEINE"/>
    <property type="match status" value="1"/>
</dbReference>
<dbReference type="Pfam" id="PF00668">
    <property type="entry name" value="Condensation"/>
    <property type="match status" value="2"/>
</dbReference>
<dbReference type="SUPFAM" id="SSF51679">
    <property type="entry name" value="Bacterial luciferase-like"/>
    <property type="match status" value="1"/>
</dbReference>
<dbReference type="InterPro" id="IPR025110">
    <property type="entry name" value="AMP-bd_C"/>
</dbReference>
<dbReference type="Proteomes" id="UP000594943">
    <property type="component" value="Chromosome 2"/>
</dbReference>